<dbReference type="EMBL" id="JASNRB020000011">
    <property type="protein sequence ID" value="MFJ1469743.1"/>
    <property type="molecule type" value="Genomic_DNA"/>
</dbReference>
<keyword evidence="2" id="KW-1185">Reference proteome</keyword>
<proteinExistence type="predicted"/>
<evidence type="ECO:0000313" key="2">
    <source>
        <dbReference type="Proteomes" id="UP001168096"/>
    </source>
</evidence>
<gene>
    <name evidence="1" type="ORF">QPK29_018690</name>
</gene>
<protein>
    <submittedName>
        <fullName evidence="1">DUF885 domain-containing protein</fullName>
    </submittedName>
</protein>
<name>A0ACC7MEW7_9BURK</name>
<organism evidence="1 2">
    <name type="scientific">Massilia orientalis</name>
    <dbReference type="NCBI Taxonomy" id="3050128"/>
    <lineage>
        <taxon>Bacteria</taxon>
        <taxon>Pseudomonadati</taxon>
        <taxon>Pseudomonadota</taxon>
        <taxon>Betaproteobacteria</taxon>
        <taxon>Burkholderiales</taxon>
        <taxon>Oxalobacteraceae</taxon>
        <taxon>Telluria group</taxon>
        <taxon>Massilia</taxon>
    </lineage>
</organism>
<comment type="caution">
    <text evidence="1">The sequence shown here is derived from an EMBL/GenBank/DDBJ whole genome shotgun (WGS) entry which is preliminary data.</text>
</comment>
<reference evidence="1" key="1">
    <citation type="submission" date="2024-11" db="EMBL/GenBank/DDBJ databases">
        <title>Description of Massilia orientalis sp. nov., isolated from rhizosphere soil of Ageratina adenophora.</title>
        <authorList>
            <person name="Wang Y."/>
        </authorList>
    </citation>
    <scope>NUCLEOTIDE SEQUENCE</scope>
    <source>
        <strain evidence="1">YIM B02787</strain>
    </source>
</reference>
<accession>A0ACC7MEW7</accession>
<evidence type="ECO:0000313" key="1">
    <source>
        <dbReference type="EMBL" id="MFJ1469743.1"/>
    </source>
</evidence>
<sequence length="618" mass="69457">MMKSKIALAVLLTSVALAPASARPKTHHKAASTAKAKSKPKAKAAAKPVQKAAAHVAVATPQNRNDRYMDSLSMQFVTALWRIDPEDGIYVGKFDAAAKLTIPDAATRAKKLAFIDEWLDKFGKLNADKLSPNQRTDLAVLLNKLKYERWQLTTFREFEWNPAEYNVAQTFDLILTTEYAAKAQRLRTILKRLADVPAYYQAAQASIVNPTHEHTQLAIQQAPGTLVVLADLGKAAQESILTPQEKAIFAQRIANAGTAVVAWVDFLTDLDKSQSQMQRARSFRIGKDLYEQKFAFEIQSASTGEQTYRKALAARDELLTRMDGLADQLWDKTMGGAAKPADRYQKIGMVIDKLSLQHTTAADFLPEIRRQIPQLQEYVIKNNLVTIDPSKPLVVRETPLYQRGVAGASIDAPGPYRPKDKTYYNVTPLDGLTPEQAESSLREYNNWMLQILNIHEAIPGHYTQLMNANRSPSLVKALFGNGAMVEGWAVYGERMMLESGYGDNAPELWLMWCKWNLRSVSNTILDYSVHVLGMTREQAIDLLVRQAFQTPQEAAEKWKRAQLSSVQLSSYFSGYSDIMELRERRKEQLGERFNLKQFHDQFLGYGNAPVKIIGQLMQ</sequence>
<dbReference type="Proteomes" id="UP001168096">
    <property type="component" value="Unassembled WGS sequence"/>
</dbReference>